<evidence type="ECO:0000313" key="2">
    <source>
        <dbReference type="Proteomes" id="UP001060085"/>
    </source>
</evidence>
<organism evidence="1 2">
    <name type="scientific">Catharanthus roseus</name>
    <name type="common">Madagascar periwinkle</name>
    <name type="synonym">Vinca rosea</name>
    <dbReference type="NCBI Taxonomy" id="4058"/>
    <lineage>
        <taxon>Eukaryota</taxon>
        <taxon>Viridiplantae</taxon>
        <taxon>Streptophyta</taxon>
        <taxon>Embryophyta</taxon>
        <taxon>Tracheophyta</taxon>
        <taxon>Spermatophyta</taxon>
        <taxon>Magnoliopsida</taxon>
        <taxon>eudicotyledons</taxon>
        <taxon>Gunneridae</taxon>
        <taxon>Pentapetalae</taxon>
        <taxon>asterids</taxon>
        <taxon>lamiids</taxon>
        <taxon>Gentianales</taxon>
        <taxon>Apocynaceae</taxon>
        <taxon>Rauvolfioideae</taxon>
        <taxon>Vinceae</taxon>
        <taxon>Catharanthinae</taxon>
        <taxon>Catharanthus</taxon>
    </lineage>
</organism>
<keyword evidence="2" id="KW-1185">Reference proteome</keyword>
<dbReference type="Proteomes" id="UP001060085">
    <property type="component" value="Linkage Group LG03"/>
</dbReference>
<name>A0ACC0BCQ0_CATRO</name>
<reference evidence="2" key="1">
    <citation type="journal article" date="2023" name="Nat. Plants">
        <title>Single-cell RNA sequencing provides a high-resolution roadmap for understanding the multicellular compartmentation of specialized metabolism.</title>
        <authorList>
            <person name="Sun S."/>
            <person name="Shen X."/>
            <person name="Li Y."/>
            <person name="Li Y."/>
            <person name="Wang S."/>
            <person name="Li R."/>
            <person name="Zhang H."/>
            <person name="Shen G."/>
            <person name="Guo B."/>
            <person name="Wei J."/>
            <person name="Xu J."/>
            <person name="St-Pierre B."/>
            <person name="Chen S."/>
            <person name="Sun C."/>
        </authorList>
    </citation>
    <scope>NUCLEOTIDE SEQUENCE [LARGE SCALE GENOMIC DNA]</scope>
</reference>
<accession>A0ACC0BCQ0</accession>
<protein>
    <submittedName>
        <fullName evidence="1">Uncharacterized protein</fullName>
    </submittedName>
</protein>
<dbReference type="EMBL" id="CM044703">
    <property type="protein sequence ID" value="KAI5670395.1"/>
    <property type="molecule type" value="Genomic_DNA"/>
</dbReference>
<comment type="caution">
    <text evidence="1">The sequence shown here is derived from an EMBL/GenBank/DDBJ whole genome shotgun (WGS) entry which is preliminary data.</text>
</comment>
<proteinExistence type="predicted"/>
<gene>
    <name evidence="1" type="ORF">M9H77_10759</name>
</gene>
<evidence type="ECO:0000313" key="1">
    <source>
        <dbReference type="EMBL" id="KAI5670395.1"/>
    </source>
</evidence>
<sequence length="1155" mass="128051">MVGLPYDCLANPLGAVRLTFEKAVASGSDPAKFEGKDWGATHLFREFLFDNSGLSQVPVLNPTNIKWIQPNTLVRFRGMIQDMLGNEFYVGAYKDGDVWRTNKFADVSQFPMCSSADMRVWERRLLYCITVPGQNSWTESAIEAVVNPATDTTLPQREKRQRDGDISMDDVDMEAPGHEIQDSPCVKRKREDGTPSQPTNMQDNTIGGTCSNTCKVLDFDRNSFPCLVKIYDSPESDLKLNDLFEFVGVLTFDTEITTDKADDDEMAVGFNEDEISHLPPSKVLIGFLGVCITFNISVPRIHCLVHRKLSVQDFLSSPPVFEAKSHLVKGIREALLGHLTAVLGNDGLAAQFMLLHLLSRVHARVDSVAVGKLSLNLTCFSNESISVFGGRLNHAIRKLVPYTQFIPLTVEYLNSVSLAPRKDYQTNRLVGGVLQLPEGSHLTIDETQLQAGTLNSSGVDNARILKGLMESQKVEYDFTYYKMEMDADIQLLILSEGKSNIVPADLVLPFRPSSVASTEIDDPELLKAWRWYLATMRSLPHSIESDMQKVVEDDLVAARQADRSLGTKQFSRLLTMGRLVSASFGETCLSLDHWQMVKELERLRNERLQGFQERLKQLPSRVKKIPHVKILSAYFVVLPLRDEGAISLGLGNLPMLFVGSLLLTLVTAPLSTLIFSLPNLSKGKALVFIHRFFGLSLVVFFVLWLSSSPGSSLFNFKGLLHMSSNVKDELKIQVNQANPTPTDGWGNHGWFYISVRIGLFLWVALLNLITISSTWARVIDVMDTESGSRLFGFIGAGATFGQLFGSLFATGMAWLGPYLLLFAALLMEMASQSSKGINKDVAHLPEELSPMRFDAFLEGVVQDEREIGTGDEGMKVEISLHLRKADTNNFEMAADQTEPADGGSSHKSFTRAKPQFWAILDGLRLILSSTYLLYVALFLWLSAVVSSFFYFQKVTVIASTISSPIGRRKLFAQINSFIAVFILAGQLTLTGRILTTMGVTAAICSAPFVALINLISVALWPTWVAVAICETLRKVVTYVVTRPGRELLFTVVSQEEKYKAKVCIDVIVQRLGDASAAGMYKLLFSTINGKASTASLYALPGLKVALKEKGIELEARAESLANADADLQLLSNAERERQLQKQKKCVYSMDMKKKC</sequence>